<feature type="compositionally biased region" description="Basic and acidic residues" evidence="1">
    <location>
        <begin position="265"/>
        <end position="284"/>
    </location>
</feature>
<evidence type="ECO:0000313" key="2">
    <source>
        <dbReference type="EMBL" id="CCC48200.1"/>
    </source>
</evidence>
<dbReference type="EMBL" id="HE573021">
    <property type="protein sequence ID" value="CCC48200.1"/>
    <property type="molecule type" value="Genomic_DNA"/>
</dbReference>
<feature type="compositionally biased region" description="Polar residues" evidence="1">
    <location>
        <begin position="132"/>
        <end position="151"/>
    </location>
</feature>
<evidence type="ECO:0000256" key="1">
    <source>
        <dbReference type="SAM" id="MobiDB-lite"/>
    </source>
</evidence>
<name>G0TV17_TRYVY</name>
<dbReference type="AlphaFoldDB" id="G0TV17"/>
<sequence length="334" mass="35009">MRRVLHGRAFFFRNILRFKRFEGLSRFLSARSLLNKFGVVPFHSRIESDFLRSMALFLRCVFTLVLLGTAALGDEHAKEGPSRAYGASKNAVSIQPRSVVLGGESGGGAGQDHLGKEEKPRLQPRGPLEAQPGSSCNRTNIETCETPSESCVSVDGGASGVCPGARSGPPPTGTSVSSDSEELDEDEEDEDEDEEEEGEGEDGSTSQPQEQKAAGEVPAASEGLENKPAAPESGSSSGAKDAAEEKKEGTPSPDPAHDSVANEVPAKDGAGEKEKNENPDEARAGGDGQDGSSNSNEGQHSGQGTAETSGALFREKTSVALLLAILSRFCACKC</sequence>
<feature type="compositionally biased region" description="Acidic residues" evidence="1">
    <location>
        <begin position="179"/>
        <end position="202"/>
    </location>
</feature>
<gene>
    <name evidence="2" type="ORF">TVY486_0504020</name>
</gene>
<feature type="compositionally biased region" description="Low complexity" evidence="1">
    <location>
        <begin position="290"/>
        <end position="299"/>
    </location>
</feature>
<protein>
    <submittedName>
        <fullName evidence="2">Uncharacterized protein</fullName>
    </submittedName>
</protein>
<reference evidence="2" key="1">
    <citation type="journal article" date="2012" name="Proc. Natl. Acad. Sci. U.S.A.">
        <title>Antigenic diversity is generated by distinct evolutionary mechanisms in African trypanosome species.</title>
        <authorList>
            <person name="Jackson A.P."/>
            <person name="Berry A."/>
            <person name="Aslett M."/>
            <person name="Allison H.C."/>
            <person name="Burton P."/>
            <person name="Vavrova-Anderson J."/>
            <person name="Brown R."/>
            <person name="Browne H."/>
            <person name="Corton N."/>
            <person name="Hauser H."/>
            <person name="Gamble J."/>
            <person name="Gilderthorp R."/>
            <person name="Marcello L."/>
            <person name="McQuillan J."/>
            <person name="Otto T.D."/>
            <person name="Quail M.A."/>
            <person name="Sanders M.J."/>
            <person name="van Tonder A."/>
            <person name="Ginger M.L."/>
            <person name="Field M.C."/>
            <person name="Barry J.D."/>
            <person name="Hertz-Fowler C."/>
            <person name="Berriman M."/>
        </authorList>
    </citation>
    <scope>NUCLEOTIDE SEQUENCE</scope>
    <source>
        <strain evidence="2">Y486</strain>
    </source>
</reference>
<proteinExistence type="predicted"/>
<feature type="region of interest" description="Disordered" evidence="1">
    <location>
        <begin position="99"/>
        <end position="310"/>
    </location>
</feature>
<accession>G0TV17</accession>
<organism evidence="2">
    <name type="scientific">Trypanosoma vivax (strain Y486)</name>
    <dbReference type="NCBI Taxonomy" id="1055687"/>
    <lineage>
        <taxon>Eukaryota</taxon>
        <taxon>Discoba</taxon>
        <taxon>Euglenozoa</taxon>
        <taxon>Kinetoplastea</taxon>
        <taxon>Metakinetoplastina</taxon>
        <taxon>Trypanosomatida</taxon>
        <taxon>Trypanosomatidae</taxon>
        <taxon>Trypanosoma</taxon>
        <taxon>Duttonella</taxon>
    </lineage>
</organism>